<dbReference type="Proteomes" id="UP000186684">
    <property type="component" value="Unassembled WGS sequence"/>
</dbReference>
<dbReference type="OrthoDB" id="9782011at2"/>
<dbReference type="Gene3D" id="1.20.120.1760">
    <property type="match status" value="1"/>
</dbReference>
<sequence>MLPTDSTARARHDWANGFRFPPAVLRFAAASLAGAVLVAALSAGLFDAALVHVAVTTILFLAAALFAATRMARDYPHAALGLANVVTLARLGLTAALVSQILSGEATPWLVFALAVAALCLDGMDGWLARWQRLTSRFGAMFDMEVDAALGLVLALNALAAGTVGPAVLLLALPRYAFAATGRILPWMARPLPERRGRKLVCVLQIAALIALQLPLLGDMQAALIVTATALALAWSFGRDILWLWRNRP</sequence>
<feature type="transmembrane region" description="Helical" evidence="3">
    <location>
        <begin position="49"/>
        <end position="68"/>
    </location>
</feature>
<dbReference type="InterPro" id="IPR048254">
    <property type="entry name" value="CDP_ALCOHOL_P_TRANSF_CS"/>
</dbReference>
<dbReference type="InterPro" id="IPR000462">
    <property type="entry name" value="CDP-OH_P_trans"/>
</dbReference>
<dbReference type="InterPro" id="IPR043130">
    <property type="entry name" value="CDP-OH_PTrfase_TM_dom"/>
</dbReference>
<gene>
    <name evidence="4" type="ORF">SAMN05421759_11418</name>
</gene>
<dbReference type="EMBL" id="FTOQ01000014">
    <property type="protein sequence ID" value="SIT07556.1"/>
    <property type="molecule type" value="Genomic_DNA"/>
</dbReference>
<accession>A0A1N7PAL8</accession>
<feature type="transmembrane region" description="Helical" evidence="3">
    <location>
        <begin position="23"/>
        <end position="43"/>
    </location>
</feature>
<dbReference type="Pfam" id="PF01066">
    <property type="entry name" value="CDP-OH_P_transf"/>
    <property type="match status" value="1"/>
</dbReference>
<dbReference type="GO" id="GO:0016020">
    <property type="term" value="C:membrane"/>
    <property type="evidence" value="ECO:0007669"/>
    <property type="project" value="InterPro"/>
</dbReference>
<keyword evidence="3" id="KW-0472">Membrane</keyword>
<feature type="transmembrane region" description="Helical" evidence="3">
    <location>
        <begin position="109"/>
        <end position="128"/>
    </location>
</feature>
<evidence type="ECO:0000256" key="3">
    <source>
        <dbReference type="SAM" id="Phobius"/>
    </source>
</evidence>
<proteinExistence type="inferred from homology"/>
<keyword evidence="1 2" id="KW-0808">Transferase</keyword>
<evidence type="ECO:0000256" key="2">
    <source>
        <dbReference type="RuleBase" id="RU003750"/>
    </source>
</evidence>
<dbReference type="STRING" id="633194.SAMN05421759_11418"/>
<dbReference type="PROSITE" id="PS00379">
    <property type="entry name" value="CDP_ALCOHOL_P_TRANSF"/>
    <property type="match status" value="1"/>
</dbReference>
<dbReference type="AlphaFoldDB" id="A0A1N7PAL8"/>
<reference evidence="5" key="1">
    <citation type="submission" date="2017-01" db="EMBL/GenBank/DDBJ databases">
        <authorList>
            <person name="Varghese N."/>
            <person name="Submissions S."/>
        </authorList>
    </citation>
    <scope>NUCLEOTIDE SEQUENCE [LARGE SCALE GENOMIC DNA]</scope>
    <source>
        <strain evidence="5">DSM 29430</strain>
    </source>
</reference>
<organism evidence="4 5">
    <name type="scientific">Roseivivax lentus</name>
    <dbReference type="NCBI Taxonomy" id="633194"/>
    <lineage>
        <taxon>Bacteria</taxon>
        <taxon>Pseudomonadati</taxon>
        <taxon>Pseudomonadota</taxon>
        <taxon>Alphaproteobacteria</taxon>
        <taxon>Rhodobacterales</taxon>
        <taxon>Roseobacteraceae</taxon>
        <taxon>Roseivivax</taxon>
    </lineage>
</organism>
<keyword evidence="5" id="KW-1185">Reference proteome</keyword>
<name>A0A1N7PAL8_9RHOB</name>
<evidence type="ECO:0000313" key="4">
    <source>
        <dbReference type="EMBL" id="SIT07556.1"/>
    </source>
</evidence>
<evidence type="ECO:0000313" key="5">
    <source>
        <dbReference type="Proteomes" id="UP000186684"/>
    </source>
</evidence>
<comment type="similarity">
    <text evidence="2">Belongs to the CDP-alcohol phosphatidyltransferase class-I family.</text>
</comment>
<keyword evidence="3" id="KW-0812">Transmembrane</keyword>
<feature type="transmembrane region" description="Helical" evidence="3">
    <location>
        <begin position="223"/>
        <end position="245"/>
    </location>
</feature>
<feature type="transmembrane region" description="Helical" evidence="3">
    <location>
        <begin position="200"/>
        <end position="217"/>
    </location>
</feature>
<keyword evidence="3" id="KW-1133">Transmembrane helix</keyword>
<feature type="transmembrane region" description="Helical" evidence="3">
    <location>
        <begin position="80"/>
        <end position="103"/>
    </location>
</feature>
<dbReference type="GO" id="GO:0016780">
    <property type="term" value="F:phosphotransferase activity, for other substituted phosphate groups"/>
    <property type="evidence" value="ECO:0007669"/>
    <property type="project" value="InterPro"/>
</dbReference>
<evidence type="ECO:0000256" key="1">
    <source>
        <dbReference type="ARBA" id="ARBA00022679"/>
    </source>
</evidence>
<protein>
    <submittedName>
        <fullName evidence="4">CDP-alcohol phosphatidyltransferase</fullName>
    </submittedName>
</protein>
<dbReference type="GO" id="GO:0008654">
    <property type="term" value="P:phospholipid biosynthetic process"/>
    <property type="evidence" value="ECO:0007669"/>
    <property type="project" value="InterPro"/>
</dbReference>